<accession>A0A5B7XUR3</accession>
<dbReference type="KEGG" id="mnh:FG904_01120"/>
<feature type="transmembrane region" description="Helical" evidence="13">
    <location>
        <begin position="104"/>
        <end position="123"/>
    </location>
</feature>
<feature type="transmembrane region" description="Helical" evidence="13">
    <location>
        <begin position="53"/>
        <end position="73"/>
    </location>
</feature>
<dbReference type="InterPro" id="IPR048254">
    <property type="entry name" value="CDP_ALCOHOL_P_TRANSF_CS"/>
</dbReference>
<keyword evidence="10" id="KW-1208">Phospholipid metabolism</keyword>
<dbReference type="PANTHER" id="PTHR14269">
    <property type="entry name" value="CDP-DIACYLGLYCEROL--GLYCEROL-3-PHOSPHATE 3-PHOSPHATIDYLTRANSFERASE-RELATED"/>
    <property type="match status" value="1"/>
</dbReference>
<evidence type="ECO:0000256" key="13">
    <source>
        <dbReference type="SAM" id="Phobius"/>
    </source>
</evidence>
<evidence type="ECO:0000313" key="14">
    <source>
        <dbReference type="EMBL" id="QCZ36619.1"/>
    </source>
</evidence>
<evidence type="ECO:0000256" key="12">
    <source>
        <dbReference type="RuleBase" id="RU003750"/>
    </source>
</evidence>
<dbReference type="InterPro" id="IPR000462">
    <property type="entry name" value="CDP-OH_P_trans"/>
</dbReference>
<dbReference type="Proteomes" id="UP000305457">
    <property type="component" value="Chromosome"/>
</dbReference>
<feature type="transmembrane region" description="Helical" evidence="13">
    <location>
        <begin position="184"/>
        <end position="205"/>
    </location>
</feature>
<dbReference type="RefSeq" id="WP_139592102.1">
    <property type="nucleotide sequence ID" value="NZ_CP040825.1"/>
</dbReference>
<evidence type="ECO:0000313" key="15">
    <source>
        <dbReference type="Proteomes" id="UP000305457"/>
    </source>
</evidence>
<keyword evidence="6 13" id="KW-1133">Transmembrane helix</keyword>
<feature type="transmembrane region" description="Helical" evidence="13">
    <location>
        <begin position="153"/>
        <end position="172"/>
    </location>
</feature>
<keyword evidence="9" id="KW-0594">Phospholipid biosynthesis</keyword>
<dbReference type="GO" id="GO:0008444">
    <property type="term" value="F:CDP-diacylglycerol-glycerol-3-phosphate 3-phosphatidyltransferase activity"/>
    <property type="evidence" value="ECO:0007669"/>
    <property type="project" value="UniProtKB-UniRule"/>
</dbReference>
<evidence type="ECO:0000256" key="10">
    <source>
        <dbReference type="ARBA" id="ARBA00023264"/>
    </source>
</evidence>
<dbReference type="InterPro" id="IPR004570">
    <property type="entry name" value="Phosphatidylglycerol_P_synth"/>
</dbReference>
<comment type="similarity">
    <text evidence="2 12">Belongs to the CDP-alcohol phosphatidyltransferase class-I family.</text>
</comment>
<evidence type="ECO:0000256" key="11">
    <source>
        <dbReference type="NCBIfam" id="TIGR00560"/>
    </source>
</evidence>
<evidence type="ECO:0000256" key="7">
    <source>
        <dbReference type="ARBA" id="ARBA00023098"/>
    </source>
</evidence>
<evidence type="ECO:0000256" key="5">
    <source>
        <dbReference type="ARBA" id="ARBA00022692"/>
    </source>
</evidence>
<dbReference type="AlphaFoldDB" id="A0A5B7XUR3"/>
<evidence type="ECO:0000256" key="1">
    <source>
        <dbReference type="ARBA" id="ARBA00004141"/>
    </source>
</evidence>
<dbReference type="Gene3D" id="1.20.120.1760">
    <property type="match status" value="1"/>
</dbReference>
<dbReference type="EMBL" id="CP040825">
    <property type="protein sequence ID" value="QCZ36619.1"/>
    <property type="molecule type" value="Genomic_DNA"/>
</dbReference>
<reference evidence="14 15" key="1">
    <citation type="submission" date="2019-06" db="EMBL/GenBank/DDBJ databases">
        <title>Mycoplasma sp. 2F1A isolated from ostrich.</title>
        <authorList>
            <person name="Spergser J."/>
        </authorList>
    </citation>
    <scope>NUCLEOTIDE SEQUENCE [LARGE SCALE GENOMIC DNA]</scope>
    <source>
        <strain evidence="14 15">2F1A</strain>
    </source>
</reference>
<keyword evidence="3" id="KW-0444">Lipid biosynthesis</keyword>
<evidence type="ECO:0000256" key="4">
    <source>
        <dbReference type="ARBA" id="ARBA00022679"/>
    </source>
</evidence>
<organism evidence="14 15">
    <name type="scientific">Mycoplasma nasistruthionis</name>
    <dbReference type="NCBI Taxonomy" id="353852"/>
    <lineage>
        <taxon>Bacteria</taxon>
        <taxon>Bacillati</taxon>
        <taxon>Mycoplasmatota</taxon>
        <taxon>Mollicutes</taxon>
        <taxon>Mycoplasmataceae</taxon>
        <taxon>Mycoplasma</taxon>
    </lineage>
</organism>
<keyword evidence="8 13" id="KW-0472">Membrane</keyword>
<dbReference type="GO" id="GO:0016020">
    <property type="term" value="C:membrane"/>
    <property type="evidence" value="ECO:0007669"/>
    <property type="project" value="UniProtKB-SubCell"/>
</dbReference>
<dbReference type="EC" id="2.7.8.5" evidence="11"/>
<evidence type="ECO:0000256" key="9">
    <source>
        <dbReference type="ARBA" id="ARBA00023209"/>
    </source>
</evidence>
<dbReference type="NCBIfam" id="TIGR00560">
    <property type="entry name" value="pgsA"/>
    <property type="match status" value="1"/>
</dbReference>
<dbReference type="InterPro" id="IPR043130">
    <property type="entry name" value="CDP-OH_PTrfase_TM_dom"/>
</dbReference>
<dbReference type="InterPro" id="IPR050324">
    <property type="entry name" value="CDP-alcohol_PTase-I"/>
</dbReference>
<name>A0A5B7XUR3_9MOLU</name>
<evidence type="ECO:0000256" key="3">
    <source>
        <dbReference type="ARBA" id="ARBA00022516"/>
    </source>
</evidence>
<dbReference type="PIRSF" id="PIRSF000847">
    <property type="entry name" value="Phos_ph_gly_syn"/>
    <property type="match status" value="1"/>
</dbReference>
<dbReference type="Pfam" id="PF01066">
    <property type="entry name" value="CDP-OH_P_transf"/>
    <property type="match status" value="1"/>
</dbReference>
<evidence type="ECO:0000256" key="6">
    <source>
        <dbReference type="ARBA" id="ARBA00022989"/>
    </source>
</evidence>
<keyword evidence="5 13" id="KW-0812">Transmembrane</keyword>
<dbReference type="PANTHER" id="PTHR14269:SF62">
    <property type="entry name" value="CDP-DIACYLGLYCEROL--GLYCEROL-3-PHOSPHATE 3-PHOSPHATIDYLTRANSFERASE 1, CHLOROPLASTIC"/>
    <property type="match status" value="1"/>
</dbReference>
<sequence length="217" mass="24681">MSNKTSSQRTYTPIANYLTIFRMVIIIPVLLLALINTYLVYKTDYPPFDKSIFILIHTLILLFFVAGMVTDYFDGHLARKRNEVSSFGKIFDPIADKLITNITLLYLVAINFLPIWAFGLLLFRDVLVGGLRTYLASQKVDVSADIFGKLKTLVLSIGIIITLILMFLPAYISNLNTEWFKLYVSPVVIYVGIGLGLISGFIYFWKARKYLSPKITK</sequence>
<proteinExistence type="inferred from homology"/>
<keyword evidence="4 12" id="KW-0808">Transferase</keyword>
<evidence type="ECO:0000256" key="2">
    <source>
        <dbReference type="ARBA" id="ARBA00010441"/>
    </source>
</evidence>
<keyword evidence="7" id="KW-0443">Lipid metabolism</keyword>
<dbReference type="GO" id="GO:0046474">
    <property type="term" value="P:glycerophospholipid biosynthetic process"/>
    <property type="evidence" value="ECO:0007669"/>
    <property type="project" value="TreeGrafter"/>
</dbReference>
<dbReference type="PROSITE" id="PS00379">
    <property type="entry name" value="CDP_ALCOHOL_P_TRANSF"/>
    <property type="match status" value="1"/>
</dbReference>
<dbReference type="OrthoDB" id="9796672at2"/>
<comment type="subcellular location">
    <subcellularLocation>
        <location evidence="1">Membrane</location>
        <topology evidence="1">Multi-pass membrane protein</topology>
    </subcellularLocation>
</comment>
<evidence type="ECO:0000256" key="8">
    <source>
        <dbReference type="ARBA" id="ARBA00023136"/>
    </source>
</evidence>
<gene>
    <name evidence="14" type="primary">pgsA</name>
    <name evidence="14" type="ORF">FG904_01120</name>
</gene>
<feature type="transmembrane region" description="Helical" evidence="13">
    <location>
        <begin position="20"/>
        <end position="41"/>
    </location>
</feature>
<protein>
    <recommendedName>
        <fullName evidence="11">CDP-diacylglycerol--glycerol-3-phosphate 3-phosphatidyltransferase</fullName>
        <ecNumber evidence="11">2.7.8.5</ecNumber>
    </recommendedName>
</protein>